<dbReference type="Pfam" id="PF01371">
    <property type="entry name" value="Trp_repressor"/>
    <property type="match status" value="1"/>
</dbReference>
<reference evidence="1 2" key="1">
    <citation type="journal article" date="2016" name="Nat. Commun.">
        <title>Thousands of microbial genomes shed light on interconnected biogeochemical processes in an aquifer system.</title>
        <authorList>
            <person name="Anantharaman K."/>
            <person name="Brown C.T."/>
            <person name="Hug L.A."/>
            <person name="Sharon I."/>
            <person name="Castelle C.J."/>
            <person name="Probst A.J."/>
            <person name="Thomas B.C."/>
            <person name="Singh A."/>
            <person name="Wilkins M.J."/>
            <person name="Karaoz U."/>
            <person name="Brodie E.L."/>
            <person name="Williams K.H."/>
            <person name="Hubbard S.S."/>
            <person name="Banfield J.F."/>
        </authorList>
    </citation>
    <scope>NUCLEOTIDE SEQUENCE [LARGE SCALE GENOMIC DNA]</scope>
</reference>
<dbReference type="SUPFAM" id="SSF48295">
    <property type="entry name" value="TrpR-like"/>
    <property type="match status" value="1"/>
</dbReference>
<evidence type="ECO:0000313" key="2">
    <source>
        <dbReference type="Proteomes" id="UP000178370"/>
    </source>
</evidence>
<evidence type="ECO:0000313" key="1">
    <source>
        <dbReference type="EMBL" id="OGG49631.1"/>
    </source>
</evidence>
<dbReference type="InterPro" id="IPR010921">
    <property type="entry name" value="Trp_repressor/repl_initiator"/>
</dbReference>
<gene>
    <name evidence="1" type="ORF">A2763_03040</name>
</gene>
<dbReference type="InterPro" id="IPR038116">
    <property type="entry name" value="TrpR-like_sf"/>
</dbReference>
<dbReference type="GO" id="GO:0043565">
    <property type="term" value="F:sequence-specific DNA binding"/>
    <property type="evidence" value="ECO:0007669"/>
    <property type="project" value="InterPro"/>
</dbReference>
<dbReference type="InterPro" id="IPR000831">
    <property type="entry name" value="Trp_repress"/>
</dbReference>
<comment type="caution">
    <text evidence="1">The sequence shown here is derived from an EMBL/GenBank/DDBJ whole genome shotgun (WGS) entry which is preliminary data.</text>
</comment>
<dbReference type="Proteomes" id="UP000178370">
    <property type="component" value="Unassembled WGS sequence"/>
</dbReference>
<accession>A0A1F6CKX6</accession>
<dbReference type="EMBL" id="MFKV01000028">
    <property type="protein sequence ID" value="OGG49631.1"/>
    <property type="molecule type" value="Genomic_DNA"/>
</dbReference>
<sequence length="132" mass="15148">MTHVSQRTLATNTSRRIKKNLINALGGNDGVIIESLLTPTETTMLAKRLAMIVMLERKYSSYEIGKGLNVSISTVLRFERMLRAGVFRAIQRILRSKKKVSLLELLELTFVRHGNAKHKRRMADIKRRLWAT</sequence>
<protein>
    <submittedName>
        <fullName evidence="1">Uncharacterized protein</fullName>
    </submittedName>
</protein>
<dbReference type="STRING" id="1798482.A2763_03040"/>
<dbReference type="AlphaFoldDB" id="A0A1F6CKX6"/>
<dbReference type="GO" id="GO:0003700">
    <property type="term" value="F:DNA-binding transcription factor activity"/>
    <property type="evidence" value="ECO:0007669"/>
    <property type="project" value="InterPro"/>
</dbReference>
<dbReference type="Gene3D" id="1.10.1270.10">
    <property type="entry name" value="TrpR-like"/>
    <property type="match status" value="1"/>
</dbReference>
<proteinExistence type="predicted"/>
<name>A0A1F6CKX6_9BACT</name>
<organism evidence="1 2">
    <name type="scientific">Candidatus Kaiserbacteria bacterium RIFCSPHIGHO2_01_FULL_54_36</name>
    <dbReference type="NCBI Taxonomy" id="1798482"/>
    <lineage>
        <taxon>Bacteria</taxon>
        <taxon>Candidatus Kaiseribacteriota</taxon>
    </lineage>
</organism>